<dbReference type="EMBL" id="AAAJKI010000107">
    <property type="protein sequence ID" value="EAC6549812.1"/>
    <property type="molecule type" value="Genomic_DNA"/>
</dbReference>
<dbReference type="Proteomes" id="UP000549379">
    <property type="component" value="Unassembled WGS sequence"/>
</dbReference>
<gene>
    <name evidence="9" type="ORF">A8L61_10695</name>
    <name evidence="10" type="ORF">A8L61_16910</name>
    <name evidence="5" type="ORF">ART25_13775</name>
    <name evidence="6" type="ORF">ART25_16060</name>
    <name evidence="11" type="ORF">B5K54_03035</name>
    <name evidence="19" type="ORF">BCZ19_11695</name>
    <name evidence="20" type="ORF">BCZ19_16010</name>
    <name evidence="13" type="ORF">D4920_11745</name>
    <name evidence="14" type="ORF">D4920_16385</name>
    <name evidence="12" type="ORF">D4B11_05355</name>
    <name evidence="15" type="ORF">D5N24_11100</name>
    <name evidence="16" type="ORF">D5N24_16630</name>
    <name evidence="17" type="ORF">D7104_12465</name>
    <name evidence="18" type="ORF">D7104_16020</name>
    <name evidence="2" type="ORF">DU018_05365</name>
    <name evidence="3" type="ORF">DU018_15825</name>
    <name evidence="7" type="ORF">E1W56_11585</name>
    <name evidence="8" type="ORF">E1W56_16240</name>
    <name evidence="21" type="ORF">GI230_13555</name>
    <name evidence="22" type="ORF">GI230_15800</name>
    <name evidence="23" type="ORF">HQN34_002692</name>
    <name evidence="24" type="ORF">HQN34_003148</name>
    <name evidence="4" type="ORF">KV70_11515</name>
</gene>
<dbReference type="EMBL" id="DABJAN010000014">
    <property type="protein sequence ID" value="HAJ9594901.1"/>
    <property type="molecule type" value="Genomic_DNA"/>
</dbReference>
<reference evidence="17 26" key="3">
    <citation type="submission" date="2018-10" db="EMBL/GenBank/DDBJ databases">
        <authorList>
            <consortium name="PulseNet: The National Subtyping Network for Foodborne Disease Surveillance"/>
            <person name="Tarr C.L."/>
            <person name="Trees E."/>
            <person name="Katz L.S."/>
            <person name="Carleton-Romer H.A."/>
            <person name="Stroika S."/>
            <person name="Kucerova Z."/>
            <person name="Roache K.F."/>
            <person name="Sabol A.L."/>
            <person name="Besser J."/>
            <person name="Gerner-Smidt P."/>
        </authorList>
    </citation>
    <scope>NUCLEOTIDE SEQUENCE [LARGE SCALE GENOMIC DNA]</scope>
    <source>
        <strain evidence="4 27">PNUSAL000910</strain>
        <strain evidence="9 28">PNUSAL002180</strain>
        <strain evidence="17 26">PNUSAL004402</strain>
    </source>
</reference>
<dbReference type="EMBL" id="AACJYH010000010">
    <property type="protein sequence ID" value="EAK8898508.1"/>
    <property type="molecule type" value="Genomic_DNA"/>
</dbReference>
<name>A0A5M1K8A9_LISMN</name>
<dbReference type="Proteomes" id="UP000530452">
    <property type="component" value="Unassembled WGS sequence"/>
</dbReference>
<dbReference type="Proteomes" id="UP000354255">
    <property type="component" value="Unassembled WGS sequence"/>
</dbReference>
<evidence type="ECO:0000313" key="30">
    <source>
        <dbReference type="Proteomes" id="UP000393182"/>
    </source>
</evidence>
<proteinExistence type="predicted"/>
<reference evidence="8 30" key="4">
    <citation type="submission" date="2019-03" db="EMBL/GenBank/DDBJ databases">
        <authorList>
            <person name="Ashton P.M."/>
            <person name="Dallman T."/>
            <person name="Nair S."/>
            <person name="De Pinna E."/>
            <person name="Peters T."/>
            <person name="Grant K."/>
        </authorList>
    </citation>
    <scope>NUCLEOTIDE SEQUENCE [LARGE SCALE GENOMIC DNA]</scope>
    <source>
        <strain evidence="13 34">282333</strain>
        <strain evidence="15 33">282352</strain>
        <strain evidence="12 35">289003</strain>
        <strain evidence="21 32">833351</strain>
        <strain evidence="8">RL15000286</strain>
    </source>
</reference>
<dbReference type="Proteomes" id="UP000358545">
    <property type="component" value="Unassembled WGS sequence"/>
</dbReference>
<dbReference type="PROSITE" id="PS51737">
    <property type="entry name" value="RECOMBINASE_DNA_BIND"/>
    <property type="match status" value="1"/>
</dbReference>
<dbReference type="Proteomes" id="UP000379076">
    <property type="component" value="Unassembled WGS sequence"/>
</dbReference>
<evidence type="ECO:0000313" key="21">
    <source>
        <dbReference type="EMBL" id="EDN9630629.1"/>
    </source>
</evidence>
<dbReference type="Proteomes" id="UP000427828">
    <property type="component" value="Unassembled WGS sequence"/>
</dbReference>
<dbReference type="Proteomes" id="UP000533021">
    <property type="component" value="Unassembled WGS sequence"/>
</dbReference>
<evidence type="ECO:0000313" key="37">
    <source>
        <dbReference type="Proteomes" id="UP000843503"/>
    </source>
</evidence>
<evidence type="ECO:0000313" key="32">
    <source>
        <dbReference type="Proteomes" id="UP000458487"/>
    </source>
</evidence>
<dbReference type="EMBL" id="AABAGT010000015">
    <property type="protein sequence ID" value="EAG0867743.1"/>
    <property type="molecule type" value="Genomic_DNA"/>
</dbReference>
<accession>A0A5M1K8A9</accession>
<protein>
    <recommendedName>
        <fullName evidence="1">Recombinase domain-containing protein</fullName>
    </recommendedName>
</protein>
<evidence type="ECO:0000313" key="23">
    <source>
        <dbReference type="EMBL" id="HAJ9594461.1"/>
    </source>
</evidence>
<evidence type="ECO:0000313" key="19">
    <source>
        <dbReference type="EMBL" id="ECX6925335.1"/>
    </source>
</evidence>
<evidence type="ECO:0000259" key="1">
    <source>
        <dbReference type="PROSITE" id="PS51737"/>
    </source>
</evidence>
<dbReference type="EMBL" id="AANDQG010000032">
    <property type="protein sequence ID" value="EDN9631049.1"/>
    <property type="molecule type" value="Genomic_DNA"/>
</dbReference>
<evidence type="ECO:0000313" key="3">
    <source>
        <dbReference type="EMBL" id="EAC6549812.1"/>
    </source>
</evidence>
<dbReference type="Proteomes" id="UP000843503">
    <property type="component" value="Unassembled WGS sequence"/>
</dbReference>
<evidence type="ECO:0000313" key="35">
    <source>
        <dbReference type="Proteomes" id="UP000546397"/>
    </source>
</evidence>
<evidence type="ECO:0000313" key="7">
    <source>
        <dbReference type="EMBL" id="EAE4942677.1"/>
    </source>
</evidence>
<evidence type="ECO:0000313" key="6">
    <source>
        <dbReference type="EMBL" id="EAE1340423.1"/>
    </source>
</evidence>
<evidence type="ECO:0000313" key="15">
    <source>
        <dbReference type="EMBL" id="EAH3294946.1"/>
    </source>
</evidence>
<evidence type="ECO:0000313" key="14">
    <source>
        <dbReference type="EMBL" id="EAH2283646.1"/>
    </source>
</evidence>
<evidence type="ECO:0000313" key="20">
    <source>
        <dbReference type="EMBL" id="ECX6926144.1"/>
    </source>
</evidence>
<dbReference type="GO" id="GO:0003677">
    <property type="term" value="F:DNA binding"/>
    <property type="evidence" value="ECO:0007669"/>
    <property type="project" value="InterPro"/>
</dbReference>
<evidence type="ECO:0000313" key="33">
    <source>
        <dbReference type="Proteomes" id="UP000530452"/>
    </source>
</evidence>
<dbReference type="Gene3D" id="3.90.1750.20">
    <property type="entry name" value="Putative Large Serine Recombinase, Chain B, Domain 2"/>
    <property type="match status" value="1"/>
</dbReference>
<dbReference type="EMBL" id="AABFVG010000008">
    <property type="protein sequence ID" value="EAH2282747.1"/>
    <property type="molecule type" value="Genomic_DNA"/>
</dbReference>
<dbReference type="EMBL" id="AABEMN010000006">
    <property type="protein sequence ID" value="EAG9519188.1"/>
    <property type="molecule type" value="Genomic_DNA"/>
</dbReference>
<evidence type="ECO:0000313" key="18">
    <source>
        <dbReference type="EMBL" id="EAK8899191.1"/>
    </source>
</evidence>
<dbReference type="InterPro" id="IPR038109">
    <property type="entry name" value="DNA_bind_recomb_sf"/>
</dbReference>
<evidence type="ECO:0000313" key="8">
    <source>
        <dbReference type="EMBL" id="EAE4943588.1"/>
    </source>
</evidence>
<sequence>MWITFEREVRSMNNTIPFGYVIKDGLIRSDELQSKQVQDFFKIYLEGVGLLEAGKRSGINKQHSVMKRILMNEVYLGNETYPKIIDEDTFHQAYLEQERRIKFFKKSKDIKGPEKKIVPTKFEIRKIAQKHSDPFKQAEYAYSKIKEVK</sequence>
<evidence type="ECO:0000313" key="34">
    <source>
        <dbReference type="Proteomes" id="UP000533021"/>
    </source>
</evidence>
<dbReference type="EMBL" id="DABJAN010000006">
    <property type="protein sequence ID" value="HAJ9594461.1"/>
    <property type="molecule type" value="Genomic_DNA"/>
</dbReference>
<reference evidence="29 31" key="2">
    <citation type="submission" date="2018-06" db="EMBL/GenBank/DDBJ databases">
        <authorList>
            <consortium name="GenomeTrakr: Next Generation Sequencing Network for Food Pathogen Tracability"/>
        </authorList>
    </citation>
    <scope>NUCLEOTIDE SEQUENCE [LARGE SCALE GENOMIC DNA]</scope>
    <source>
        <strain evidence="11 36">10B02965A-1</strain>
        <strain evidence="5 29">FDA00006494</strain>
        <strain evidence="2 25">FDA00013332</strain>
        <strain evidence="19 31">FLAG-51482A</strain>
    </source>
</reference>
<dbReference type="EMBL" id="AAAQQZ010000019">
    <property type="protein sequence ID" value="EAE1340423.1"/>
    <property type="molecule type" value="Genomic_DNA"/>
</dbReference>
<evidence type="ECO:0000313" key="5">
    <source>
        <dbReference type="EMBL" id="EAE1339983.1"/>
    </source>
</evidence>
<evidence type="ECO:0000313" key="22">
    <source>
        <dbReference type="EMBL" id="EDN9631049.1"/>
    </source>
</evidence>
<evidence type="ECO:0000313" key="25">
    <source>
        <dbReference type="Proteomes" id="UP000331186"/>
    </source>
</evidence>
<evidence type="ECO:0000313" key="36">
    <source>
        <dbReference type="Proteomes" id="UP000549379"/>
    </source>
</evidence>
<evidence type="ECO:0000313" key="26">
    <source>
        <dbReference type="Proteomes" id="UP000350032"/>
    </source>
</evidence>
<dbReference type="AlphaFoldDB" id="A0A5M1K8A9"/>
<evidence type="ECO:0000313" key="2">
    <source>
        <dbReference type="EMBL" id="EAC6547797.1"/>
    </source>
</evidence>
<evidence type="ECO:0000313" key="27">
    <source>
        <dbReference type="Proteomes" id="UP000354255"/>
    </source>
</evidence>
<reference evidence="23 37" key="1">
    <citation type="journal article" date="2018" name="Genome Biol.">
        <title>SKESA: strategic k-mer extension for scrupulous assemblies.</title>
        <authorList>
            <person name="Souvorov A."/>
            <person name="Agarwala R."/>
            <person name="Lipman D.J."/>
        </authorList>
    </citation>
    <scope>NUCLEOTIDE SEQUENCE [LARGE SCALE GENOMIC DNA]</scope>
    <source>
        <strain evidence="23">2017-325981-023-01</strain>
    </source>
</reference>
<evidence type="ECO:0000313" key="13">
    <source>
        <dbReference type="EMBL" id="EAH2282747.1"/>
    </source>
</evidence>
<evidence type="ECO:0000313" key="12">
    <source>
        <dbReference type="EMBL" id="EAG9519188.1"/>
    </source>
</evidence>
<dbReference type="EMBL" id="AAAKQF010000008">
    <property type="protein sequence ID" value="EAC9040838.1"/>
    <property type="molecule type" value="Genomic_DNA"/>
</dbReference>
<feature type="domain" description="Recombinase" evidence="1">
    <location>
        <begin position="17"/>
        <end position="103"/>
    </location>
</feature>
<dbReference type="EMBL" id="AACJYH010000031">
    <property type="protein sequence ID" value="EAK8899191.1"/>
    <property type="molecule type" value="Genomic_DNA"/>
</dbReference>
<dbReference type="EMBL" id="AAAJKI010000009">
    <property type="protein sequence ID" value="EAC6547797.1"/>
    <property type="molecule type" value="Genomic_DNA"/>
</dbReference>
<dbReference type="Proteomes" id="UP000546397">
    <property type="component" value="Unassembled WGS sequence"/>
</dbReference>
<dbReference type="Proteomes" id="UP000350032">
    <property type="component" value="Unassembled WGS sequence"/>
</dbReference>
<dbReference type="EMBL" id="AABAGT010000068">
    <property type="protein sequence ID" value="EAG0868935.1"/>
    <property type="molecule type" value="Genomic_DNA"/>
</dbReference>
<dbReference type="EMBL" id="AALAQH010000007">
    <property type="protein sequence ID" value="ECX6925335.1"/>
    <property type="molecule type" value="Genomic_DNA"/>
</dbReference>
<evidence type="ECO:0000313" key="10">
    <source>
        <dbReference type="EMBL" id="EAG0868935.1"/>
    </source>
</evidence>
<dbReference type="Proteomes" id="UP000458487">
    <property type="component" value="Unassembled WGS sequence"/>
</dbReference>
<dbReference type="EMBL" id="AAASLB010000007">
    <property type="protein sequence ID" value="EAE4942677.1"/>
    <property type="molecule type" value="Genomic_DNA"/>
</dbReference>
<evidence type="ECO:0000313" key="9">
    <source>
        <dbReference type="EMBL" id="EAG0867743.1"/>
    </source>
</evidence>
<dbReference type="GO" id="GO:0000150">
    <property type="term" value="F:DNA strand exchange activity"/>
    <property type="evidence" value="ECO:0007669"/>
    <property type="project" value="InterPro"/>
</dbReference>
<dbReference type="EMBL" id="AABBHO010000006">
    <property type="protein sequence ID" value="EAG2996266.1"/>
    <property type="molecule type" value="Genomic_DNA"/>
</dbReference>
<comment type="caution">
    <text evidence="8">The sequence shown here is derived from an EMBL/GenBank/DDBJ whole genome shotgun (WGS) entry which is preliminary data.</text>
</comment>
<evidence type="ECO:0000313" key="17">
    <source>
        <dbReference type="EMBL" id="EAK8898508.1"/>
    </source>
</evidence>
<evidence type="ECO:0000313" key="11">
    <source>
        <dbReference type="EMBL" id="EAG2996266.1"/>
    </source>
</evidence>
<dbReference type="Proteomes" id="UP000331186">
    <property type="component" value="Unassembled WGS sequence"/>
</dbReference>
<dbReference type="EMBL" id="AABFVG010000048">
    <property type="protein sequence ID" value="EAH2283646.1"/>
    <property type="molecule type" value="Genomic_DNA"/>
</dbReference>
<dbReference type="EMBL" id="AALAQH010000034">
    <property type="protein sequence ID" value="ECX6926144.1"/>
    <property type="molecule type" value="Genomic_DNA"/>
</dbReference>
<evidence type="ECO:0000313" key="28">
    <source>
        <dbReference type="Proteomes" id="UP000358545"/>
    </source>
</evidence>
<dbReference type="EMBL" id="AAASLB010000036">
    <property type="protein sequence ID" value="EAE4943588.1"/>
    <property type="molecule type" value="Genomic_DNA"/>
</dbReference>
<reference evidence="23" key="5">
    <citation type="submission" date="2020-05" db="EMBL/GenBank/DDBJ databases">
        <authorList>
            <consortium name="NCBI Pathogen Detection Project"/>
        </authorList>
    </citation>
    <scope>NUCLEOTIDE SEQUENCE</scope>
    <source>
        <strain evidence="23">2017-325981-023-01</strain>
    </source>
</reference>
<dbReference type="Proteomes" id="UP000393182">
    <property type="component" value="Unassembled WGS sequence"/>
</dbReference>
<evidence type="ECO:0000313" key="29">
    <source>
        <dbReference type="Proteomes" id="UP000379076"/>
    </source>
</evidence>
<dbReference type="EMBL" id="AABGHY010000008">
    <property type="protein sequence ID" value="EAH3294946.1"/>
    <property type="molecule type" value="Genomic_DNA"/>
</dbReference>
<organism evidence="8 30">
    <name type="scientific">Listeria monocytogenes</name>
    <dbReference type="NCBI Taxonomy" id="1639"/>
    <lineage>
        <taxon>Bacteria</taxon>
        <taxon>Bacillati</taxon>
        <taxon>Bacillota</taxon>
        <taxon>Bacilli</taxon>
        <taxon>Bacillales</taxon>
        <taxon>Listeriaceae</taxon>
        <taxon>Listeria</taxon>
    </lineage>
</organism>
<dbReference type="EMBL" id="AABGHY010000048">
    <property type="protein sequence ID" value="EAH3296010.1"/>
    <property type="molecule type" value="Genomic_DNA"/>
</dbReference>
<evidence type="ECO:0000313" key="4">
    <source>
        <dbReference type="EMBL" id="EAC9040838.1"/>
    </source>
</evidence>
<evidence type="ECO:0000313" key="31">
    <source>
        <dbReference type="Proteomes" id="UP000427828"/>
    </source>
</evidence>
<evidence type="ECO:0000313" key="24">
    <source>
        <dbReference type="EMBL" id="HAJ9594901.1"/>
    </source>
</evidence>
<dbReference type="EMBL" id="AANDQG010000007">
    <property type="protein sequence ID" value="EDN9630629.1"/>
    <property type="molecule type" value="Genomic_DNA"/>
</dbReference>
<evidence type="ECO:0000313" key="16">
    <source>
        <dbReference type="EMBL" id="EAH3296010.1"/>
    </source>
</evidence>
<dbReference type="EMBL" id="AAAQQZ010000008">
    <property type="protein sequence ID" value="EAE1339983.1"/>
    <property type="molecule type" value="Genomic_DNA"/>
</dbReference>
<dbReference type="InterPro" id="IPR011109">
    <property type="entry name" value="DNA_bind_recombinase_dom"/>
</dbReference>